<name>A0A238KUD1_9RHOB</name>
<keyword evidence="4" id="KW-1185">Reference proteome</keyword>
<protein>
    <submittedName>
        <fullName evidence="3">Uncharacterized protein</fullName>
    </submittedName>
</protein>
<sequence length="160" mass="17319">MKRTITASLLAATLALGSITAVPAYASSSSDKALKTAVGALLLFGIANELSRGGSSSSPKPVHSTPYNKPQDWPQHPGYAKKKRKPSVIPLQCLHSVSAPKSKRRDTRHIVTERCLRREGFRGSLPGQCHTTYPTSKGYYSGYSANCLTKKGYVIGRTRN</sequence>
<dbReference type="EMBL" id="FXYE01000002">
    <property type="protein sequence ID" value="SMX46395.1"/>
    <property type="molecule type" value="Genomic_DNA"/>
</dbReference>
<feature type="signal peptide" evidence="2">
    <location>
        <begin position="1"/>
        <end position="26"/>
    </location>
</feature>
<dbReference type="RefSeq" id="WP_093968149.1">
    <property type="nucleotide sequence ID" value="NZ_FXYE01000002.1"/>
</dbReference>
<feature type="chain" id="PRO_5012963756" evidence="2">
    <location>
        <begin position="27"/>
        <end position="160"/>
    </location>
</feature>
<reference evidence="4" key="1">
    <citation type="submission" date="2017-05" db="EMBL/GenBank/DDBJ databases">
        <authorList>
            <person name="Rodrigo-Torres L."/>
            <person name="Arahal R. D."/>
            <person name="Lucena T."/>
        </authorList>
    </citation>
    <scope>NUCLEOTIDE SEQUENCE [LARGE SCALE GENOMIC DNA]</scope>
    <source>
        <strain evidence="4">CECT 8621</strain>
    </source>
</reference>
<evidence type="ECO:0000313" key="4">
    <source>
        <dbReference type="Proteomes" id="UP000202922"/>
    </source>
</evidence>
<accession>A0A238KUD1</accession>
<dbReference type="OrthoDB" id="7645019at2"/>
<organism evidence="3 4">
    <name type="scientific">Actibacterium lipolyticum</name>
    <dbReference type="NCBI Taxonomy" id="1524263"/>
    <lineage>
        <taxon>Bacteria</taxon>
        <taxon>Pseudomonadati</taxon>
        <taxon>Pseudomonadota</taxon>
        <taxon>Alphaproteobacteria</taxon>
        <taxon>Rhodobacterales</taxon>
        <taxon>Roseobacteraceae</taxon>
        <taxon>Actibacterium</taxon>
    </lineage>
</organism>
<evidence type="ECO:0000256" key="1">
    <source>
        <dbReference type="SAM" id="MobiDB-lite"/>
    </source>
</evidence>
<keyword evidence="2" id="KW-0732">Signal</keyword>
<dbReference type="Proteomes" id="UP000202922">
    <property type="component" value="Unassembled WGS sequence"/>
</dbReference>
<feature type="region of interest" description="Disordered" evidence="1">
    <location>
        <begin position="52"/>
        <end position="87"/>
    </location>
</feature>
<dbReference type="AlphaFoldDB" id="A0A238KUD1"/>
<evidence type="ECO:0000313" key="3">
    <source>
        <dbReference type="EMBL" id="SMX46395.1"/>
    </source>
</evidence>
<evidence type="ECO:0000256" key="2">
    <source>
        <dbReference type="SAM" id="SignalP"/>
    </source>
</evidence>
<gene>
    <name evidence="3" type="ORF">COL8621_03094</name>
</gene>
<proteinExistence type="predicted"/>